<evidence type="ECO:0000313" key="8">
    <source>
        <dbReference type="Proteomes" id="UP001199106"/>
    </source>
</evidence>
<dbReference type="InterPro" id="IPR008253">
    <property type="entry name" value="Marvel"/>
</dbReference>
<dbReference type="EMBL" id="JAANER010000001">
    <property type="protein sequence ID" value="KAG9195784.1"/>
    <property type="molecule type" value="Genomic_DNA"/>
</dbReference>
<dbReference type="AlphaFoldDB" id="A0AAD4IK46"/>
<evidence type="ECO:0000256" key="3">
    <source>
        <dbReference type="ARBA" id="ARBA00022989"/>
    </source>
</evidence>
<evidence type="ECO:0000256" key="4">
    <source>
        <dbReference type="ARBA" id="ARBA00023136"/>
    </source>
</evidence>
<sequence>MAINWVLPIRAVQFVLSVVVLGLMAYVSSWWSTHWHQSSPSEINYLIFAPSWSLLALTPLLLIQLLPKLESLRDKASVKWALLGLEGLTMLFWFSGFVALAGFLSGRICFGMVCDVARASTAISALSWLAWAVTFVFGAIGVVKGRRVGGGMMFGGKASKNKEVDMHQGV</sequence>
<keyword evidence="3 5" id="KW-1133">Transmembrane helix</keyword>
<keyword evidence="8" id="KW-1185">Reference proteome</keyword>
<dbReference type="Proteomes" id="UP001199106">
    <property type="component" value="Unassembled WGS sequence"/>
</dbReference>
<dbReference type="PANTHER" id="PTHR37451">
    <property type="entry name" value="MARVEL DOMAIN"/>
    <property type="match status" value="1"/>
</dbReference>
<dbReference type="GO" id="GO:0016020">
    <property type="term" value="C:membrane"/>
    <property type="evidence" value="ECO:0007669"/>
    <property type="project" value="UniProtKB-SubCell"/>
</dbReference>
<reference evidence="7" key="1">
    <citation type="submission" date="2021-07" db="EMBL/GenBank/DDBJ databases">
        <title>Genome Resource of American Ginseng Black Spot Pathogen Alternaria panax.</title>
        <authorList>
            <person name="Qiu C."/>
            <person name="Wang W."/>
            <person name="Liu Z."/>
        </authorList>
    </citation>
    <scope>NUCLEOTIDE SEQUENCE</scope>
    <source>
        <strain evidence="7">BNCC115425</strain>
    </source>
</reference>
<feature type="transmembrane region" description="Helical" evidence="5">
    <location>
        <begin position="78"/>
        <end position="103"/>
    </location>
</feature>
<proteinExistence type="predicted"/>
<feature type="domain" description="MARVEL" evidence="6">
    <location>
        <begin position="8"/>
        <end position="137"/>
    </location>
</feature>
<dbReference type="PANTHER" id="PTHR37451:SF1">
    <property type="entry name" value="MARVEL DOMAIN-CONTAINING PROTEIN"/>
    <property type="match status" value="1"/>
</dbReference>
<protein>
    <recommendedName>
        <fullName evidence="6">MARVEL domain-containing protein</fullName>
    </recommendedName>
</protein>
<evidence type="ECO:0000256" key="1">
    <source>
        <dbReference type="ARBA" id="ARBA00004141"/>
    </source>
</evidence>
<dbReference type="Pfam" id="PF01284">
    <property type="entry name" value="MARVEL"/>
    <property type="match status" value="1"/>
</dbReference>
<comment type="caution">
    <text evidence="7">The sequence shown here is derived from an EMBL/GenBank/DDBJ whole genome shotgun (WGS) entry which is preliminary data.</text>
</comment>
<feature type="transmembrane region" description="Helical" evidence="5">
    <location>
        <begin position="123"/>
        <end position="143"/>
    </location>
</feature>
<evidence type="ECO:0000313" key="7">
    <source>
        <dbReference type="EMBL" id="KAG9195784.1"/>
    </source>
</evidence>
<evidence type="ECO:0000256" key="2">
    <source>
        <dbReference type="ARBA" id="ARBA00022692"/>
    </source>
</evidence>
<organism evidence="7 8">
    <name type="scientific">Alternaria panax</name>
    <dbReference type="NCBI Taxonomy" id="48097"/>
    <lineage>
        <taxon>Eukaryota</taxon>
        <taxon>Fungi</taxon>
        <taxon>Dikarya</taxon>
        <taxon>Ascomycota</taxon>
        <taxon>Pezizomycotina</taxon>
        <taxon>Dothideomycetes</taxon>
        <taxon>Pleosporomycetidae</taxon>
        <taxon>Pleosporales</taxon>
        <taxon>Pleosporineae</taxon>
        <taxon>Pleosporaceae</taxon>
        <taxon>Alternaria</taxon>
        <taxon>Alternaria sect. Panax</taxon>
    </lineage>
</organism>
<feature type="transmembrane region" description="Helical" evidence="5">
    <location>
        <begin position="43"/>
        <end position="66"/>
    </location>
</feature>
<evidence type="ECO:0000259" key="6">
    <source>
        <dbReference type="Pfam" id="PF01284"/>
    </source>
</evidence>
<feature type="transmembrane region" description="Helical" evidence="5">
    <location>
        <begin position="12"/>
        <end position="31"/>
    </location>
</feature>
<comment type="subcellular location">
    <subcellularLocation>
        <location evidence="1">Membrane</location>
        <topology evidence="1">Multi-pass membrane protein</topology>
    </subcellularLocation>
</comment>
<accession>A0AAD4IK46</accession>
<gene>
    <name evidence="7" type="ORF">G6011_00905</name>
</gene>
<evidence type="ECO:0000256" key="5">
    <source>
        <dbReference type="SAM" id="Phobius"/>
    </source>
</evidence>
<keyword evidence="4 5" id="KW-0472">Membrane</keyword>
<keyword evidence="2 5" id="KW-0812">Transmembrane</keyword>
<name>A0AAD4IK46_9PLEO</name>